<proteinExistence type="predicted"/>
<gene>
    <name evidence="2" type="ORF">ACFO0N_19690</name>
</gene>
<dbReference type="EMBL" id="JBHSDS010000014">
    <property type="protein sequence ID" value="MFC4360176.1"/>
    <property type="molecule type" value="Genomic_DNA"/>
</dbReference>
<dbReference type="Pfam" id="PF24035">
    <property type="entry name" value="DUF7344"/>
    <property type="match status" value="1"/>
</dbReference>
<comment type="caution">
    <text evidence="2">The sequence shown here is derived from an EMBL/GenBank/DDBJ whole genome shotgun (WGS) entry which is preliminary data.</text>
</comment>
<reference evidence="2 3" key="1">
    <citation type="journal article" date="2019" name="Int. J. Syst. Evol. Microbiol.">
        <title>The Global Catalogue of Microorganisms (GCM) 10K type strain sequencing project: providing services to taxonomists for standard genome sequencing and annotation.</title>
        <authorList>
            <consortium name="The Broad Institute Genomics Platform"/>
            <consortium name="The Broad Institute Genome Sequencing Center for Infectious Disease"/>
            <person name="Wu L."/>
            <person name="Ma J."/>
        </authorList>
    </citation>
    <scope>NUCLEOTIDE SEQUENCE [LARGE SCALE GENOMIC DNA]</scope>
    <source>
        <strain evidence="2 3">CGMCC 1.12553</strain>
    </source>
</reference>
<evidence type="ECO:0000259" key="1">
    <source>
        <dbReference type="Pfam" id="PF24035"/>
    </source>
</evidence>
<sequence>MDEQALDEHLEALASEPRRRLLLALVDRPTLGVPEDVILRSDADDEHEELALRHCHVPKLADHGYVEWDRKSGELSRGPAFDSIERVLLSVCALDR</sequence>
<evidence type="ECO:0000313" key="3">
    <source>
        <dbReference type="Proteomes" id="UP001595921"/>
    </source>
</evidence>
<feature type="domain" description="DUF7344" evidence="1">
    <location>
        <begin position="44"/>
        <end position="74"/>
    </location>
</feature>
<dbReference type="Proteomes" id="UP001595921">
    <property type="component" value="Unassembled WGS sequence"/>
</dbReference>
<dbReference type="InterPro" id="IPR055768">
    <property type="entry name" value="DUF7344"/>
</dbReference>
<organism evidence="2 3">
    <name type="scientific">Halobium salinum</name>
    <dbReference type="NCBI Taxonomy" id="1364940"/>
    <lineage>
        <taxon>Archaea</taxon>
        <taxon>Methanobacteriati</taxon>
        <taxon>Methanobacteriota</taxon>
        <taxon>Stenosarchaea group</taxon>
        <taxon>Halobacteria</taxon>
        <taxon>Halobacteriales</taxon>
        <taxon>Haloferacaceae</taxon>
        <taxon>Halobium</taxon>
    </lineage>
</organism>
<dbReference type="RefSeq" id="WP_267619760.1">
    <property type="nucleotide sequence ID" value="NZ_JAODIW010000003.1"/>
</dbReference>
<accession>A0ABD5PGZ3</accession>
<dbReference type="AlphaFoldDB" id="A0ABD5PGZ3"/>
<evidence type="ECO:0000313" key="2">
    <source>
        <dbReference type="EMBL" id="MFC4360176.1"/>
    </source>
</evidence>
<protein>
    <submittedName>
        <fullName evidence="2">Transcriptional regulator</fullName>
    </submittedName>
</protein>
<keyword evidence="3" id="KW-1185">Reference proteome</keyword>
<name>A0ABD5PGZ3_9EURY</name>